<keyword evidence="1" id="KW-1133">Transmembrane helix</keyword>
<dbReference type="InterPro" id="IPR043993">
    <property type="entry name" value="T4SS_pilin"/>
</dbReference>
<dbReference type="AlphaFoldDB" id="A0A2M6XAI7"/>
<proteinExistence type="predicted"/>
<feature type="signal peptide" evidence="2">
    <location>
        <begin position="1"/>
        <end position="27"/>
    </location>
</feature>
<sequence>MKKALFKLALPTIFLSLSLLRPAQTLAATAGNSCSTDGAKENCSFNPLGNEIRTGCCLCQYMGSRYQWTRISGSPCDYEGSGNAPATEGDITNPVLTDYGQGSGADIVARIIANVLKIAYSVAGLILLAMLIMGGVSWMTAGGDKEALSKAQKTLTSALVGFVVFASVFAIINFIAPALGLEFLQVLEIQWPTP</sequence>
<dbReference type="Proteomes" id="UP000231214">
    <property type="component" value="Unassembled WGS sequence"/>
</dbReference>
<name>A0A2M6XAI7_9BACT</name>
<feature type="transmembrane region" description="Helical" evidence="1">
    <location>
        <begin position="154"/>
        <end position="176"/>
    </location>
</feature>
<keyword evidence="1" id="KW-0472">Membrane</keyword>
<feature type="chain" id="PRO_5014649929" evidence="2">
    <location>
        <begin position="28"/>
        <end position="194"/>
    </location>
</feature>
<evidence type="ECO:0000313" key="4">
    <source>
        <dbReference type="Proteomes" id="UP000231214"/>
    </source>
</evidence>
<reference evidence="4" key="1">
    <citation type="submission" date="2017-09" db="EMBL/GenBank/DDBJ databases">
        <title>Depth-based differentiation of microbial function through sediment-hosted aquifers and enrichment of novel symbionts in the deep terrestrial subsurface.</title>
        <authorList>
            <person name="Probst A.J."/>
            <person name="Ladd B."/>
            <person name="Jarett J.K."/>
            <person name="Geller-Mcgrath D.E."/>
            <person name="Sieber C.M.K."/>
            <person name="Emerson J.B."/>
            <person name="Anantharaman K."/>
            <person name="Thomas B.C."/>
            <person name="Malmstrom R."/>
            <person name="Stieglmeier M."/>
            <person name="Klingl A."/>
            <person name="Woyke T."/>
            <person name="Ryan C.M."/>
            <person name="Banfield J.F."/>
        </authorList>
    </citation>
    <scope>NUCLEOTIDE SEQUENCE [LARGE SCALE GENOMIC DNA]</scope>
</reference>
<dbReference type="Pfam" id="PF18895">
    <property type="entry name" value="T4SS_pilin"/>
    <property type="match status" value="1"/>
</dbReference>
<evidence type="ECO:0000256" key="2">
    <source>
        <dbReference type="SAM" id="SignalP"/>
    </source>
</evidence>
<organism evidence="3 4">
    <name type="scientific">Candidatus Shapirobacteria bacterium CG09_land_8_20_14_0_10_49_15</name>
    <dbReference type="NCBI Taxonomy" id="1974482"/>
    <lineage>
        <taxon>Bacteria</taxon>
        <taxon>Candidatus Shapironibacteriota</taxon>
    </lineage>
</organism>
<keyword evidence="2" id="KW-0732">Signal</keyword>
<feature type="transmembrane region" description="Helical" evidence="1">
    <location>
        <begin position="118"/>
        <end position="142"/>
    </location>
</feature>
<accession>A0A2M6XAI7</accession>
<evidence type="ECO:0000256" key="1">
    <source>
        <dbReference type="SAM" id="Phobius"/>
    </source>
</evidence>
<protein>
    <submittedName>
        <fullName evidence="3">Uncharacterized protein</fullName>
    </submittedName>
</protein>
<keyword evidence="1" id="KW-0812">Transmembrane</keyword>
<gene>
    <name evidence="3" type="ORF">COT66_02085</name>
</gene>
<dbReference type="EMBL" id="PEZK01000030">
    <property type="protein sequence ID" value="PIU02084.1"/>
    <property type="molecule type" value="Genomic_DNA"/>
</dbReference>
<evidence type="ECO:0000313" key="3">
    <source>
        <dbReference type="EMBL" id="PIU02084.1"/>
    </source>
</evidence>
<comment type="caution">
    <text evidence="3">The sequence shown here is derived from an EMBL/GenBank/DDBJ whole genome shotgun (WGS) entry which is preliminary data.</text>
</comment>